<protein>
    <submittedName>
        <fullName evidence="2">Uncharacterized protein</fullName>
    </submittedName>
</protein>
<dbReference type="InParanoid" id="A0A6L2Q7A4"/>
<evidence type="ECO:0000256" key="1">
    <source>
        <dbReference type="SAM" id="MobiDB-lite"/>
    </source>
</evidence>
<dbReference type="AlphaFoldDB" id="A0A6L2Q7A4"/>
<reference evidence="3" key="1">
    <citation type="submission" date="2020-01" db="EMBL/GenBank/DDBJ databases">
        <title>Draft genome sequence of the Termite Coptotermes fromosanus.</title>
        <authorList>
            <person name="Itakura S."/>
            <person name="Yosikawa Y."/>
            <person name="Umezawa K."/>
        </authorList>
    </citation>
    <scope>NUCLEOTIDE SEQUENCE [LARGE SCALE GENOMIC DNA]</scope>
</reference>
<dbReference type="OrthoDB" id="6726328at2759"/>
<name>A0A6L2Q7A4_COPFO</name>
<keyword evidence="3" id="KW-1185">Reference proteome</keyword>
<dbReference type="Proteomes" id="UP000502823">
    <property type="component" value="Unassembled WGS sequence"/>
</dbReference>
<proteinExistence type="predicted"/>
<organism evidence="2 3">
    <name type="scientific">Coptotermes formosanus</name>
    <name type="common">Formosan subterranean termite</name>
    <dbReference type="NCBI Taxonomy" id="36987"/>
    <lineage>
        <taxon>Eukaryota</taxon>
        <taxon>Metazoa</taxon>
        <taxon>Ecdysozoa</taxon>
        <taxon>Arthropoda</taxon>
        <taxon>Hexapoda</taxon>
        <taxon>Insecta</taxon>
        <taxon>Pterygota</taxon>
        <taxon>Neoptera</taxon>
        <taxon>Polyneoptera</taxon>
        <taxon>Dictyoptera</taxon>
        <taxon>Blattodea</taxon>
        <taxon>Blattoidea</taxon>
        <taxon>Termitoidae</taxon>
        <taxon>Rhinotermitidae</taxon>
        <taxon>Coptotermes</taxon>
    </lineage>
</organism>
<evidence type="ECO:0000313" key="2">
    <source>
        <dbReference type="EMBL" id="GFG39830.1"/>
    </source>
</evidence>
<comment type="caution">
    <text evidence="2">The sequence shown here is derived from an EMBL/GenBank/DDBJ whole genome shotgun (WGS) entry which is preliminary data.</text>
</comment>
<sequence>MVSLNSPRKKNFKATPSAAKHGRLRIPGGCSLRDGPFLWPVPFPDIKPFFVWGRLRLLFCEAPVEQDDDLPRIQAALHNIRHTPDTFEPVQESIVRRCGLCNEVGGRH</sequence>
<gene>
    <name evidence="2" type="ORF">Cfor_08810</name>
</gene>
<accession>A0A6L2Q7A4</accession>
<dbReference type="EMBL" id="BLKM01001253">
    <property type="protein sequence ID" value="GFG39830.1"/>
    <property type="molecule type" value="Genomic_DNA"/>
</dbReference>
<feature type="region of interest" description="Disordered" evidence="1">
    <location>
        <begin position="1"/>
        <end position="20"/>
    </location>
</feature>
<evidence type="ECO:0000313" key="3">
    <source>
        <dbReference type="Proteomes" id="UP000502823"/>
    </source>
</evidence>